<proteinExistence type="predicted"/>
<evidence type="ECO:0000313" key="2">
    <source>
        <dbReference type="Proteomes" id="UP000297322"/>
    </source>
</evidence>
<sequence length="170" mass="18780">MTVSAIKAAMYRFGQSPTDIFKEVRKTGDLYHIVMRDDFRLNLTERELAEGARAAKFTGSDQEMLKDARFLFAASAKRAQMENNDRTASSSYQAAVRSLNNGEDETGPGEGFLRLGLRKHMKRVSVRELAAGQLGMCNRAGHSVAVINGREELWGRRGSSPTRGQAVALI</sequence>
<reference evidence="1 2" key="1">
    <citation type="submission" date="2019-03" db="EMBL/GenBank/DDBJ databases">
        <title>Biocontrol and xenobiotic degradation properties of endophytic Pseudomonas fluorescens strain BRZ63.</title>
        <authorList>
            <person name="Chlebek D.A."/>
            <person name="Pinski A."/>
            <person name="Zur J.P."/>
            <person name="Michalska J."/>
            <person name="Hupert-Kocurek K.T."/>
        </authorList>
    </citation>
    <scope>NUCLEOTIDE SEQUENCE [LARGE SCALE GENOMIC DNA]</scope>
    <source>
        <strain evidence="1 2">BRZ63</strain>
    </source>
</reference>
<name>A0A4Y9TR90_PSEFL</name>
<dbReference type="Proteomes" id="UP000297322">
    <property type="component" value="Unassembled WGS sequence"/>
</dbReference>
<evidence type="ECO:0000313" key="1">
    <source>
        <dbReference type="EMBL" id="TFW45507.1"/>
    </source>
</evidence>
<comment type="caution">
    <text evidence="1">The sequence shown here is derived from an EMBL/GenBank/DDBJ whole genome shotgun (WGS) entry which is preliminary data.</text>
</comment>
<protein>
    <submittedName>
        <fullName evidence="1">Uncharacterized protein</fullName>
    </submittedName>
</protein>
<dbReference type="EMBL" id="SPVI01000001">
    <property type="protein sequence ID" value="TFW45507.1"/>
    <property type="molecule type" value="Genomic_DNA"/>
</dbReference>
<gene>
    <name evidence="1" type="ORF">E4T65_00970</name>
</gene>
<organism evidence="1 2">
    <name type="scientific">Pseudomonas fluorescens</name>
    <dbReference type="NCBI Taxonomy" id="294"/>
    <lineage>
        <taxon>Bacteria</taxon>
        <taxon>Pseudomonadati</taxon>
        <taxon>Pseudomonadota</taxon>
        <taxon>Gammaproteobacteria</taxon>
        <taxon>Pseudomonadales</taxon>
        <taxon>Pseudomonadaceae</taxon>
        <taxon>Pseudomonas</taxon>
    </lineage>
</organism>
<accession>A0A4Y9TR90</accession>
<dbReference type="AlphaFoldDB" id="A0A4Y9TR90"/>